<proteinExistence type="predicted"/>
<dbReference type="Gene3D" id="3.40.50.1820">
    <property type="entry name" value="alpha/beta hydrolase"/>
    <property type="match status" value="1"/>
</dbReference>
<dbReference type="SUPFAM" id="SSF53474">
    <property type="entry name" value="alpha/beta-Hydrolases"/>
    <property type="match status" value="1"/>
</dbReference>
<dbReference type="PANTHER" id="PTHR46438">
    <property type="entry name" value="ALPHA/BETA-HYDROLASES SUPERFAMILY PROTEIN"/>
    <property type="match status" value="1"/>
</dbReference>
<accession>A0A1M6FLE6</accession>
<keyword evidence="3" id="KW-1185">Reference proteome</keyword>
<dbReference type="AlphaFoldDB" id="A0A1M6FLE6"/>
<dbReference type="InterPro" id="IPR029058">
    <property type="entry name" value="AB_hydrolase_fold"/>
</dbReference>
<evidence type="ECO:0000313" key="3">
    <source>
        <dbReference type="Proteomes" id="UP000184335"/>
    </source>
</evidence>
<dbReference type="InterPro" id="IPR000073">
    <property type="entry name" value="AB_hydrolase_1"/>
</dbReference>
<protein>
    <submittedName>
        <fullName evidence="2">Pimeloyl-ACP methyl ester carboxylesterase</fullName>
    </submittedName>
</protein>
<gene>
    <name evidence="2" type="ORF">SAMN05443429_10758</name>
</gene>
<dbReference type="EMBL" id="FQYI01000007">
    <property type="protein sequence ID" value="SHI98531.1"/>
    <property type="molecule type" value="Genomic_DNA"/>
</dbReference>
<dbReference type="Proteomes" id="UP000184335">
    <property type="component" value="Unassembled WGS sequence"/>
</dbReference>
<sequence>MLLAHRTMTFNFKKDKKFSYIEEGEGHPIILLQGLMGGLSNFTSLIGYFSSRGFKVFFPELPIYDLPVLNTNLSALAKFVAKFIEEKVGEPATIVGNSMGGHIALILTVNRPHLVKNLVLTGSSGLYERSFGDSFPRKSDRSYIRKKTEEVFYDPSVATEDLVDEVFAIVNDRGKGIKTVMLARSAIKHNMAKDLHKIETPTCIIWGRQDNVTPPDVAEEMHRLIPNSDLFWMDKCGHAAMMEKPDEFNEILYNWLKDR</sequence>
<organism evidence="2 3">
    <name type="scientific">Cruoricaptor ignavus</name>
    <dbReference type="NCBI Taxonomy" id="1118202"/>
    <lineage>
        <taxon>Bacteria</taxon>
        <taxon>Pseudomonadati</taxon>
        <taxon>Bacteroidota</taxon>
        <taxon>Flavobacteriia</taxon>
        <taxon>Flavobacteriales</taxon>
        <taxon>Weeksellaceae</taxon>
        <taxon>Cruoricaptor</taxon>
    </lineage>
</organism>
<name>A0A1M6FLE6_9FLAO</name>
<evidence type="ECO:0000313" key="2">
    <source>
        <dbReference type="EMBL" id="SHI98531.1"/>
    </source>
</evidence>
<dbReference type="PRINTS" id="PR00111">
    <property type="entry name" value="ABHYDROLASE"/>
</dbReference>
<dbReference type="Pfam" id="PF12697">
    <property type="entry name" value="Abhydrolase_6"/>
    <property type="match status" value="1"/>
</dbReference>
<feature type="domain" description="AB hydrolase-1" evidence="1">
    <location>
        <begin position="54"/>
        <end position="250"/>
    </location>
</feature>
<dbReference type="STRING" id="1118202.SAMN05443429_10758"/>
<evidence type="ECO:0000259" key="1">
    <source>
        <dbReference type="Pfam" id="PF12697"/>
    </source>
</evidence>
<reference evidence="2 3" key="1">
    <citation type="submission" date="2016-11" db="EMBL/GenBank/DDBJ databases">
        <authorList>
            <person name="Jaros S."/>
            <person name="Januszkiewicz K."/>
            <person name="Wedrychowicz H."/>
        </authorList>
    </citation>
    <scope>NUCLEOTIDE SEQUENCE [LARGE SCALE GENOMIC DNA]</scope>
    <source>
        <strain evidence="2 3">DSM 25479</strain>
    </source>
</reference>